<evidence type="ECO:0000313" key="3">
    <source>
        <dbReference type="Proteomes" id="UP000019102"/>
    </source>
</evidence>
<evidence type="ECO:0000313" key="2">
    <source>
        <dbReference type="EMBL" id="GAE94691.1"/>
    </source>
</evidence>
<feature type="chain" id="PRO_5038484864" description="Lipoprotein" evidence="1">
    <location>
        <begin position="22"/>
        <end position="135"/>
    </location>
</feature>
<sequence>MKLIKISLLSLMILTACSSNSEILKISEPNFTDHSSETNYQIEGATLIHTIENKEEIDEIASLIENADAINEPDLVKQAKPNAIIEIYNQKENTSKFKRTIWLASEMVILKTPSGGEYYQISAEQAELLINNIDI</sequence>
<dbReference type="RefSeq" id="WP_035725369.1">
    <property type="nucleotide sequence ID" value="NZ_BAVS01000029.1"/>
</dbReference>
<evidence type="ECO:0008006" key="4">
    <source>
        <dbReference type="Google" id="ProtNLM"/>
    </source>
</evidence>
<dbReference type="EMBL" id="BAVS01000029">
    <property type="protein sequence ID" value="GAE94691.1"/>
    <property type="molecule type" value="Genomic_DNA"/>
</dbReference>
<evidence type="ECO:0000256" key="1">
    <source>
        <dbReference type="SAM" id="SignalP"/>
    </source>
</evidence>
<proteinExistence type="predicted"/>
<accession>W4VNG0</accession>
<keyword evidence="3" id="KW-1185">Reference proteome</keyword>
<organism evidence="2 3">
    <name type="scientific">Gracilibacillus boraciitolerans JCM 21714</name>
    <dbReference type="NCBI Taxonomy" id="1298598"/>
    <lineage>
        <taxon>Bacteria</taxon>
        <taxon>Bacillati</taxon>
        <taxon>Bacillota</taxon>
        <taxon>Bacilli</taxon>
        <taxon>Bacillales</taxon>
        <taxon>Bacillaceae</taxon>
        <taxon>Gracilibacillus</taxon>
    </lineage>
</organism>
<reference evidence="2 3" key="1">
    <citation type="journal article" date="2014" name="Genome Announc.">
        <title>Draft Genome Sequence of the Boron-Tolerant and Moderately Halotolerant Bacterium Gracilibacillus boraciitolerans JCM 21714T.</title>
        <authorList>
            <person name="Ahmed I."/>
            <person name="Oshima K."/>
            <person name="Suda W."/>
            <person name="Kitamura K."/>
            <person name="Iida T."/>
            <person name="Ohmori Y."/>
            <person name="Fujiwara T."/>
            <person name="Hattori M."/>
            <person name="Ohkuma M."/>
        </authorList>
    </citation>
    <scope>NUCLEOTIDE SEQUENCE [LARGE SCALE GENOMIC DNA]</scope>
    <source>
        <strain evidence="2 3">JCM 21714</strain>
    </source>
</reference>
<name>W4VNG0_9BACI</name>
<dbReference type="PROSITE" id="PS51257">
    <property type="entry name" value="PROKAR_LIPOPROTEIN"/>
    <property type="match status" value="1"/>
</dbReference>
<gene>
    <name evidence="2" type="ORF">JCM21714_3872</name>
</gene>
<feature type="signal peptide" evidence="1">
    <location>
        <begin position="1"/>
        <end position="21"/>
    </location>
</feature>
<keyword evidence="1" id="KW-0732">Signal</keyword>
<dbReference type="AlphaFoldDB" id="W4VNG0"/>
<comment type="caution">
    <text evidence="2">The sequence shown here is derived from an EMBL/GenBank/DDBJ whole genome shotgun (WGS) entry which is preliminary data.</text>
</comment>
<dbReference type="Proteomes" id="UP000019102">
    <property type="component" value="Unassembled WGS sequence"/>
</dbReference>
<protein>
    <recommendedName>
        <fullName evidence="4">Lipoprotein</fullName>
    </recommendedName>
</protein>